<dbReference type="RefSeq" id="WP_166665770.1">
    <property type="nucleotide sequence ID" value="NZ_SNWQ01000038.1"/>
</dbReference>
<accession>A0A4R6J5S9</accession>
<protein>
    <submittedName>
        <fullName evidence="1">Uncharacterized protein</fullName>
    </submittedName>
</protein>
<comment type="caution">
    <text evidence="1">The sequence shown here is derived from an EMBL/GenBank/DDBJ whole genome shotgun (WGS) entry which is preliminary data.</text>
</comment>
<evidence type="ECO:0000313" key="2">
    <source>
        <dbReference type="Proteomes" id="UP000295388"/>
    </source>
</evidence>
<dbReference type="AlphaFoldDB" id="A0A4R6J5S9"/>
<name>A0A4R6J5S9_9ACTN</name>
<evidence type="ECO:0000313" key="1">
    <source>
        <dbReference type="EMBL" id="TDO30417.1"/>
    </source>
</evidence>
<reference evidence="1 2" key="1">
    <citation type="submission" date="2019-03" db="EMBL/GenBank/DDBJ databases">
        <title>Genomic Encyclopedia of Type Strains, Phase III (KMG-III): the genomes of soil and plant-associated and newly described type strains.</title>
        <authorList>
            <person name="Whitman W."/>
        </authorList>
    </citation>
    <scope>NUCLEOTIDE SEQUENCE [LARGE SCALE GENOMIC DNA]</scope>
    <source>
        <strain evidence="1 2">VKM Ac-2527</strain>
    </source>
</reference>
<proteinExistence type="predicted"/>
<sequence>MFQTGNQGKSPATFRVVVTEGGPSEGTLQLTLLTPFEFVLPTEYVLDGQIDTR</sequence>
<keyword evidence="2" id="KW-1185">Reference proteome</keyword>
<dbReference type="Proteomes" id="UP000295388">
    <property type="component" value="Unassembled WGS sequence"/>
</dbReference>
<dbReference type="EMBL" id="SNWQ01000038">
    <property type="protein sequence ID" value="TDO30417.1"/>
    <property type="molecule type" value="Genomic_DNA"/>
</dbReference>
<organism evidence="1 2">
    <name type="scientific">Kribbella caucasensis</name>
    <dbReference type="NCBI Taxonomy" id="2512215"/>
    <lineage>
        <taxon>Bacteria</taxon>
        <taxon>Bacillati</taxon>
        <taxon>Actinomycetota</taxon>
        <taxon>Actinomycetes</taxon>
        <taxon>Propionibacteriales</taxon>
        <taxon>Kribbellaceae</taxon>
        <taxon>Kribbella</taxon>
    </lineage>
</organism>
<gene>
    <name evidence="1" type="ORF">EV643_13831</name>
</gene>